<keyword evidence="3" id="KW-1185">Reference proteome</keyword>
<evidence type="ECO:0000313" key="3">
    <source>
        <dbReference type="Proteomes" id="UP001164965"/>
    </source>
</evidence>
<feature type="region of interest" description="Disordered" evidence="1">
    <location>
        <begin position="1"/>
        <end position="20"/>
    </location>
</feature>
<protein>
    <submittedName>
        <fullName evidence="2">Gluconate 2-dehydrogenase subunit 3 family protein</fullName>
    </submittedName>
</protein>
<name>A0ABY6P0G7_9NOCA</name>
<dbReference type="Proteomes" id="UP001164965">
    <property type="component" value="Chromosome"/>
</dbReference>
<sequence length="165" mass="17829">MTDPAAVAVEAASQPPAAPSPVLPDDVVDRLVRVIKVAFPHRAVPDGPYRRTAEHIVSLVSGNAFQTAQLAQGLAGLDAVRGVPFAELATEDAYAALRGIERTSFFTLVRSTTVTFMYSDRELWAVVGYEGESSDQGGYVDRGFDDLDWLPDPRIEEYSAEGVQS</sequence>
<organism evidence="2 3">
    <name type="scientific">Rhodococcus antarcticus</name>
    <dbReference type="NCBI Taxonomy" id="2987751"/>
    <lineage>
        <taxon>Bacteria</taxon>
        <taxon>Bacillati</taxon>
        <taxon>Actinomycetota</taxon>
        <taxon>Actinomycetes</taxon>
        <taxon>Mycobacteriales</taxon>
        <taxon>Nocardiaceae</taxon>
        <taxon>Rhodococcus</taxon>
    </lineage>
</organism>
<reference evidence="2" key="1">
    <citation type="submission" date="2022-10" db="EMBL/GenBank/DDBJ databases">
        <title>Rhodococcus sp.75.</title>
        <authorList>
            <person name="Sun M."/>
        </authorList>
    </citation>
    <scope>NUCLEOTIDE SEQUENCE</scope>
    <source>
        <strain evidence="2">75</strain>
    </source>
</reference>
<gene>
    <name evidence="2" type="ORF">RHODO2019_17375</name>
</gene>
<feature type="compositionally biased region" description="Low complexity" evidence="1">
    <location>
        <begin position="1"/>
        <end position="15"/>
    </location>
</feature>
<accession>A0ABY6P0G7</accession>
<evidence type="ECO:0000256" key="1">
    <source>
        <dbReference type="SAM" id="MobiDB-lite"/>
    </source>
</evidence>
<dbReference type="EMBL" id="CP110615">
    <property type="protein sequence ID" value="UZJ24846.1"/>
    <property type="molecule type" value="Genomic_DNA"/>
</dbReference>
<dbReference type="RefSeq" id="WP_265382952.1">
    <property type="nucleotide sequence ID" value="NZ_CP110615.1"/>
</dbReference>
<proteinExistence type="predicted"/>
<evidence type="ECO:0000313" key="2">
    <source>
        <dbReference type="EMBL" id="UZJ24846.1"/>
    </source>
</evidence>